<accession>A0A7S3DCR5</accession>
<dbReference type="GO" id="GO:0005524">
    <property type="term" value="F:ATP binding"/>
    <property type="evidence" value="ECO:0007669"/>
    <property type="project" value="UniProtKB-UniRule"/>
</dbReference>
<evidence type="ECO:0000256" key="4">
    <source>
        <dbReference type="ARBA" id="ARBA00022679"/>
    </source>
</evidence>
<evidence type="ECO:0000256" key="3">
    <source>
        <dbReference type="ARBA" id="ARBA00022527"/>
    </source>
</evidence>
<dbReference type="FunFam" id="1.10.510.10:FF:000624">
    <property type="entry name" value="Mitogen-activated protein kinase"/>
    <property type="match status" value="1"/>
</dbReference>
<keyword evidence="6" id="KW-0418">Kinase</keyword>
<dbReference type="Pfam" id="PF00069">
    <property type="entry name" value="Pkinase"/>
    <property type="match status" value="1"/>
</dbReference>
<dbReference type="PANTHER" id="PTHR24056">
    <property type="entry name" value="CELL DIVISION PROTEIN KINASE"/>
    <property type="match status" value="1"/>
</dbReference>
<dbReference type="Gene3D" id="3.30.200.20">
    <property type="entry name" value="Phosphorylase Kinase, domain 1"/>
    <property type="match status" value="1"/>
</dbReference>
<dbReference type="InterPro" id="IPR050108">
    <property type="entry name" value="CDK"/>
</dbReference>
<evidence type="ECO:0000256" key="2">
    <source>
        <dbReference type="ARBA" id="ARBA00012409"/>
    </source>
</evidence>
<dbReference type="EC" id="2.7.11.23" evidence="2"/>
<dbReference type="InterPro" id="IPR017441">
    <property type="entry name" value="Protein_kinase_ATP_BS"/>
</dbReference>
<dbReference type="PANTHER" id="PTHR24056:SF0">
    <property type="entry name" value="CYCLIN-DEPENDENT KINASE 7"/>
    <property type="match status" value="1"/>
</dbReference>
<evidence type="ECO:0000256" key="1">
    <source>
        <dbReference type="ARBA" id="ARBA00006485"/>
    </source>
</evidence>
<dbReference type="PROSITE" id="PS00107">
    <property type="entry name" value="PROTEIN_KINASE_ATP"/>
    <property type="match status" value="1"/>
</dbReference>
<evidence type="ECO:0000313" key="11">
    <source>
        <dbReference type="EMBL" id="CAE0253694.1"/>
    </source>
</evidence>
<gene>
    <name evidence="11" type="ORF">PBIL07802_LOCUS15929</name>
</gene>
<evidence type="ECO:0000256" key="5">
    <source>
        <dbReference type="ARBA" id="ARBA00022741"/>
    </source>
</evidence>
<evidence type="ECO:0000256" key="6">
    <source>
        <dbReference type="ARBA" id="ARBA00022777"/>
    </source>
</evidence>
<reference evidence="11" key="1">
    <citation type="submission" date="2021-01" db="EMBL/GenBank/DDBJ databases">
        <authorList>
            <person name="Corre E."/>
            <person name="Pelletier E."/>
            <person name="Niang G."/>
            <person name="Scheremetjew M."/>
            <person name="Finn R."/>
            <person name="Kale V."/>
            <person name="Holt S."/>
            <person name="Cochrane G."/>
            <person name="Meng A."/>
            <person name="Brown T."/>
            <person name="Cohen L."/>
        </authorList>
    </citation>
    <scope>NUCLEOTIDE SEQUENCE</scope>
    <source>
        <strain evidence="11">NIES-2562</strain>
    </source>
</reference>
<evidence type="ECO:0000256" key="9">
    <source>
        <dbReference type="RuleBase" id="RU000304"/>
    </source>
</evidence>
<dbReference type="GO" id="GO:0004693">
    <property type="term" value="F:cyclin-dependent protein serine/threonine kinase activity"/>
    <property type="evidence" value="ECO:0007669"/>
    <property type="project" value="TreeGrafter"/>
</dbReference>
<dbReference type="GO" id="GO:0005737">
    <property type="term" value="C:cytoplasm"/>
    <property type="evidence" value="ECO:0007669"/>
    <property type="project" value="TreeGrafter"/>
</dbReference>
<comment type="similarity">
    <text evidence="1">Belongs to the protein kinase superfamily. CMGC Ser/Thr protein kinase family. CDC2/CDKX subfamily.</text>
</comment>
<feature type="domain" description="Protein kinase" evidence="10">
    <location>
        <begin position="50"/>
        <end position="334"/>
    </location>
</feature>
<dbReference type="AlphaFoldDB" id="A0A7S3DCR5"/>
<dbReference type="GO" id="GO:0045944">
    <property type="term" value="P:positive regulation of transcription by RNA polymerase II"/>
    <property type="evidence" value="ECO:0007669"/>
    <property type="project" value="TreeGrafter"/>
</dbReference>
<dbReference type="PROSITE" id="PS50011">
    <property type="entry name" value="PROTEIN_KINASE_DOM"/>
    <property type="match status" value="1"/>
</dbReference>
<feature type="binding site" evidence="8">
    <location>
        <position position="80"/>
    </location>
    <ligand>
        <name>ATP</name>
        <dbReference type="ChEBI" id="CHEBI:30616"/>
    </ligand>
</feature>
<evidence type="ECO:0000256" key="8">
    <source>
        <dbReference type="PROSITE-ProRule" id="PRU10141"/>
    </source>
</evidence>
<proteinExistence type="inferred from homology"/>
<organism evidence="11">
    <name type="scientific">Palpitomonas bilix</name>
    <dbReference type="NCBI Taxonomy" id="652834"/>
    <lineage>
        <taxon>Eukaryota</taxon>
        <taxon>Eukaryota incertae sedis</taxon>
    </lineage>
</organism>
<dbReference type="SUPFAM" id="SSF56112">
    <property type="entry name" value="Protein kinase-like (PK-like)"/>
    <property type="match status" value="1"/>
</dbReference>
<keyword evidence="5 8" id="KW-0547">Nucleotide-binding</keyword>
<dbReference type="GO" id="GO:0070985">
    <property type="term" value="C:transcription factor TFIIK complex"/>
    <property type="evidence" value="ECO:0007669"/>
    <property type="project" value="TreeGrafter"/>
</dbReference>
<keyword evidence="3 9" id="KW-0723">Serine/threonine-protein kinase</keyword>
<dbReference type="InterPro" id="IPR000719">
    <property type="entry name" value="Prot_kinase_dom"/>
</dbReference>
<dbReference type="InterPro" id="IPR011009">
    <property type="entry name" value="Kinase-like_dom_sf"/>
</dbReference>
<keyword evidence="4" id="KW-0808">Transferase</keyword>
<evidence type="ECO:0000259" key="10">
    <source>
        <dbReference type="PROSITE" id="PS50011"/>
    </source>
</evidence>
<protein>
    <recommendedName>
        <fullName evidence="2">[RNA-polymerase]-subunit kinase</fullName>
        <ecNumber evidence="2">2.7.11.23</ecNumber>
    </recommendedName>
</protein>
<dbReference type="GO" id="GO:0008353">
    <property type="term" value="F:RNA polymerase II CTD heptapeptide repeat kinase activity"/>
    <property type="evidence" value="ECO:0007669"/>
    <property type="project" value="UniProtKB-EC"/>
</dbReference>
<name>A0A7S3DCR5_9EUKA</name>
<dbReference type="SMART" id="SM00220">
    <property type="entry name" value="S_TKc"/>
    <property type="match status" value="1"/>
</dbReference>
<dbReference type="PROSITE" id="PS00108">
    <property type="entry name" value="PROTEIN_KINASE_ST"/>
    <property type="match status" value="1"/>
</dbReference>
<keyword evidence="7 8" id="KW-0067">ATP-binding</keyword>
<dbReference type="Gene3D" id="1.10.510.10">
    <property type="entry name" value="Transferase(Phosphotransferase) domain 1"/>
    <property type="match status" value="1"/>
</dbReference>
<dbReference type="EMBL" id="HBIB01024275">
    <property type="protein sequence ID" value="CAE0253694.1"/>
    <property type="molecule type" value="Transcribed_RNA"/>
</dbReference>
<dbReference type="InterPro" id="IPR008271">
    <property type="entry name" value="Ser/Thr_kinase_AS"/>
</dbReference>
<sequence>MKRGRGGAEDAVEVTTLPVQSSSKRVRSDAKYTDAQLLGEGTVLEGQNRYEVVKVLGKGSFGIVTSAKDKERGGKLVAVKRIETTTNYREFAGIPPDALREINFLTEIHHPNVLDLFDVYSNEKALHLVIEYCPFTLDHIIKSPKIVSSIADIKGIMKMMLEGLAAVHRNYIVHLDLKPENILFTPDGVLKLADFGLARRYGHPEVKLNPISITIFYRPPELLHGARFYGPPSDMWSVGCIFGEMLLRSALFPAMTEKEELQKIYSVLGTPTKENWPNFEHLPAPIQFEHTEPKPLSAIFSSAPSDAVDLLSKMLMLDPAKRITVEEALSHRFFSSHPQPSSPSEIVLPPRS</sequence>
<evidence type="ECO:0000256" key="7">
    <source>
        <dbReference type="ARBA" id="ARBA00022840"/>
    </source>
</evidence>